<evidence type="ECO:0000313" key="1">
    <source>
        <dbReference type="EMBL" id="SPD88690.1"/>
    </source>
</evidence>
<sequence>MVEMAPRCGPLWQPRHLVVEIDTPGEYLFQPQVGGTDPAAFQGAGTSCLTSRCPRVIGACLI</sequence>
<evidence type="ECO:0000313" key="2">
    <source>
        <dbReference type="Proteomes" id="UP000238164"/>
    </source>
</evidence>
<protein>
    <submittedName>
        <fullName evidence="1">Uncharacterized protein</fullName>
    </submittedName>
</protein>
<dbReference type="EMBL" id="LT985188">
    <property type="protein sequence ID" value="SPD88690.1"/>
    <property type="molecule type" value="Genomic_DNA"/>
</dbReference>
<dbReference type="KEGG" id="mgg:MPLG2_3660"/>
<accession>A0A2N9JKZ4</accession>
<proteinExistence type="predicted"/>
<gene>
    <name evidence="1" type="ORF">MPLG2_3660</name>
</gene>
<name>A0A2N9JKZ4_9ACTN</name>
<dbReference type="AlphaFoldDB" id="A0A2N9JKZ4"/>
<organism evidence="1 2">
    <name type="scientific">Micropruina glycogenica</name>
    <dbReference type="NCBI Taxonomy" id="75385"/>
    <lineage>
        <taxon>Bacteria</taxon>
        <taxon>Bacillati</taxon>
        <taxon>Actinomycetota</taxon>
        <taxon>Actinomycetes</taxon>
        <taxon>Propionibacteriales</taxon>
        <taxon>Nocardioidaceae</taxon>
        <taxon>Micropruina</taxon>
    </lineage>
</organism>
<dbReference type="Proteomes" id="UP000238164">
    <property type="component" value="Chromosome 1"/>
</dbReference>
<keyword evidence="2" id="KW-1185">Reference proteome</keyword>
<reference evidence="1 2" key="1">
    <citation type="submission" date="2018-02" db="EMBL/GenBank/DDBJ databases">
        <authorList>
            <person name="Cohen D.B."/>
            <person name="Kent A.D."/>
        </authorList>
    </citation>
    <scope>NUCLEOTIDE SEQUENCE [LARGE SCALE GENOMIC DNA]</scope>
    <source>
        <strain evidence="1">1</strain>
    </source>
</reference>